<feature type="domain" description="OmpR/PhoB-type" evidence="3">
    <location>
        <begin position="10"/>
        <end position="108"/>
    </location>
</feature>
<dbReference type="Proteomes" id="UP000572407">
    <property type="component" value="Unassembled WGS sequence"/>
</dbReference>
<evidence type="ECO:0000256" key="2">
    <source>
        <dbReference type="PROSITE-ProRule" id="PRU01091"/>
    </source>
</evidence>
<name>A0A7V8RK93_9PSED</name>
<dbReference type="AlphaFoldDB" id="A0A7V8RK93"/>
<organism evidence="4 5">
    <name type="scientific">Pseudomonas brassicacearum subsp. neoaurantiaca</name>
    <dbReference type="NCBI Taxonomy" id="494916"/>
    <lineage>
        <taxon>Bacteria</taxon>
        <taxon>Pseudomonadati</taxon>
        <taxon>Pseudomonadota</taxon>
        <taxon>Gammaproteobacteria</taxon>
        <taxon>Pseudomonadales</taxon>
        <taxon>Pseudomonadaceae</taxon>
        <taxon>Pseudomonas</taxon>
    </lineage>
</organism>
<feature type="DNA-binding region" description="OmpR/PhoB-type" evidence="2">
    <location>
        <begin position="10"/>
        <end position="108"/>
    </location>
</feature>
<dbReference type="PRINTS" id="PR00364">
    <property type="entry name" value="DISEASERSIST"/>
</dbReference>
<dbReference type="SMART" id="SM00862">
    <property type="entry name" value="Trans_reg_C"/>
    <property type="match status" value="1"/>
</dbReference>
<dbReference type="Pfam" id="PF00486">
    <property type="entry name" value="Trans_reg_C"/>
    <property type="match status" value="1"/>
</dbReference>
<evidence type="ECO:0000256" key="1">
    <source>
        <dbReference type="ARBA" id="ARBA00023125"/>
    </source>
</evidence>
<dbReference type="RefSeq" id="WP_181287786.1">
    <property type="nucleotide sequence ID" value="NZ_VDLV01000011.1"/>
</dbReference>
<dbReference type="GO" id="GO:0000160">
    <property type="term" value="P:phosphorelay signal transduction system"/>
    <property type="evidence" value="ECO:0007669"/>
    <property type="project" value="InterPro"/>
</dbReference>
<proteinExistence type="predicted"/>
<evidence type="ECO:0000313" key="5">
    <source>
        <dbReference type="Proteomes" id="UP000572407"/>
    </source>
</evidence>
<comment type="caution">
    <text evidence="4">The sequence shown here is derived from an EMBL/GenBank/DDBJ whole genome shotgun (WGS) entry which is preliminary data.</text>
</comment>
<dbReference type="InterPro" id="IPR027417">
    <property type="entry name" value="P-loop_NTPase"/>
</dbReference>
<dbReference type="InterPro" id="IPR036388">
    <property type="entry name" value="WH-like_DNA-bd_sf"/>
</dbReference>
<evidence type="ECO:0000259" key="3">
    <source>
        <dbReference type="PROSITE" id="PS51755"/>
    </source>
</evidence>
<dbReference type="EMBL" id="VDLV01000011">
    <property type="protein sequence ID" value="MBA1378071.1"/>
    <property type="molecule type" value="Genomic_DNA"/>
</dbReference>
<sequence>MNSFVKPGTEQTVGFGPFVFHRQQRLVTRDGQPLALGGRALDILQLLVAHAGTFVSKQTLIAHVWPDSVVEEINLRVHIAALRRTFGDGRDGKRYILNHPHQGYCFAAPLVAESSIGGPDAEQGERHNLPARLSPVIGRDKVLGRLLVEVPRQSVTTVTGSGGVGKTTVVLRAAELLLEHFEQGAWFIDLSDIHDPSLIALRICHALGFEDGPLEQRLQSCRVLLVLDGVEHLLGACRELALMLRASAPGVSLLLSSREILDLAQENVLQLPGLMVASPRDPDHQVLACPAVQLLMDRVGARQQGFTPGERDLALLAQICRRLDGVPLALELAAAQVDVLGVAGVLEQLDGGLSVLSHGRRTAVARHGSLEAALDWSFERLSRDEQTVFQRLAVFEQAFSLKAAMAVISCTDLGMERLPWLLSRLVRQSLVMVEQRAEGTRFFLLNTTRAYALGKLRRNGQWHLLRRRYVLQNAWQLRHSRPEPASQRLEQHAGFR</sequence>
<dbReference type="GO" id="GO:0006355">
    <property type="term" value="P:regulation of DNA-templated transcription"/>
    <property type="evidence" value="ECO:0007669"/>
    <property type="project" value="InterPro"/>
</dbReference>
<dbReference type="Gene3D" id="3.40.50.300">
    <property type="entry name" value="P-loop containing nucleotide triphosphate hydrolases"/>
    <property type="match status" value="1"/>
</dbReference>
<protein>
    <submittedName>
        <fullName evidence="4">Transcriptional regulator</fullName>
    </submittedName>
</protein>
<reference evidence="4 5" key="1">
    <citation type="submission" date="2019-06" db="EMBL/GenBank/DDBJ databases">
        <title>Analysis of the biodiversity of Brassica napus bacterial endophytes for the selection of potential efficient biofertilizers for rapeseed crops.</title>
        <authorList>
            <person name="Jimenez-Gomez A."/>
            <person name="Saati-Santamaria Z."/>
            <person name="Menendez E."/>
            <person name="Rivas R."/>
            <person name="Mateos P.F."/>
            <person name="Velazquez E."/>
            <person name="Garcia-Fraile P."/>
        </authorList>
    </citation>
    <scope>NUCLEOTIDE SEQUENCE [LARGE SCALE GENOMIC DNA]</scope>
    <source>
        <strain evidence="4 5">CDVBN10</strain>
    </source>
</reference>
<dbReference type="SUPFAM" id="SSF46894">
    <property type="entry name" value="C-terminal effector domain of the bipartite response regulators"/>
    <property type="match status" value="1"/>
</dbReference>
<evidence type="ECO:0000313" key="4">
    <source>
        <dbReference type="EMBL" id="MBA1378071.1"/>
    </source>
</evidence>
<keyword evidence="1 2" id="KW-0238">DNA-binding</keyword>
<dbReference type="Gene3D" id="1.10.10.10">
    <property type="entry name" value="Winged helix-like DNA-binding domain superfamily/Winged helix DNA-binding domain"/>
    <property type="match status" value="1"/>
</dbReference>
<dbReference type="SUPFAM" id="SSF52540">
    <property type="entry name" value="P-loop containing nucleoside triphosphate hydrolases"/>
    <property type="match status" value="1"/>
</dbReference>
<gene>
    <name evidence="4" type="ORF">FHK92_09640</name>
</gene>
<dbReference type="PANTHER" id="PTHR47691:SF3">
    <property type="entry name" value="HTH-TYPE TRANSCRIPTIONAL REGULATOR RV0890C-RELATED"/>
    <property type="match status" value="1"/>
</dbReference>
<dbReference type="CDD" id="cd00383">
    <property type="entry name" value="trans_reg_C"/>
    <property type="match status" value="1"/>
</dbReference>
<accession>A0A7V8RK93</accession>
<dbReference type="InterPro" id="IPR001867">
    <property type="entry name" value="OmpR/PhoB-type_DNA-bd"/>
</dbReference>
<dbReference type="PANTHER" id="PTHR47691">
    <property type="entry name" value="REGULATOR-RELATED"/>
    <property type="match status" value="1"/>
</dbReference>
<dbReference type="GO" id="GO:0003677">
    <property type="term" value="F:DNA binding"/>
    <property type="evidence" value="ECO:0007669"/>
    <property type="project" value="UniProtKB-UniRule"/>
</dbReference>
<dbReference type="InterPro" id="IPR016032">
    <property type="entry name" value="Sig_transdc_resp-reg_C-effctor"/>
</dbReference>
<dbReference type="PROSITE" id="PS51755">
    <property type="entry name" value="OMPR_PHOB"/>
    <property type="match status" value="1"/>
</dbReference>